<evidence type="ECO:0000313" key="1">
    <source>
        <dbReference type="EMBL" id="VDI10102.1"/>
    </source>
</evidence>
<name>A0A8B6CUL0_MYTGA</name>
<reference evidence="1" key="1">
    <citation type="submission" date="2018-11" db="EMBL/GenBank/DDBJ databases">
        <authorList>
            <person name="Alioto T."/>
            <person name="Alioto T."/>
        </authorList>
    </citation>
    <scope>NUCLEOTIDE SEQUENCE</scope>
</reference>
<proteinExistence type="predicted"/>
<sequence>IKEVLEKLIHPIQVPPGVPQELADKDILKESVFTHMFMKFTQIFFLNPEVGDHRKISLKIRNKVVGCVPDVRFYQHETRAKSPHLLVMLAEVKKDTLNQTDDDDPSEDSKTPWIQKYLNKSVLGQIGVELMSECWNSAFAPCSLGIVCMRTEIIFMLLDTNLKHYDTWTKNKVSENLKSYIQYTKSYDIMKAEDRSEIMDLLFWLGCVQKGDFEHYFFFGQE</sequence>
<protein>
    <submittedName>
        <fullName evidence="1">Uncharacterized protein</fullName>
    </submittedName>
</protein>
<dbReference type="Proteomes" id="UP000596742">
    <property type="component" value="Unassembled WGS sequence"/>
</dbReference>
<dbReference type="EMBL" id="UYJE01002364">
    <property type="protein sequence ID" value="VDI10102.1"/>
    <property type="molecule type" value="Genomic_DNA"/>
</dbReference>
<comment type="caution">
    <text evidence="1">The sequence shown here is derived from an EMBL/GenBank/DDBJ whole genome shotgun (WGS) entry which is preliminary data.</text>
</comment>
<evidence type="ECO:0000313" key="2">
    <source>
        <dbReference type="Proteomes" id="UP000596742"/>
    </source>
</evidence>
<organism evidence="1 2">
    <name type="scientific">Mytilus galloprovincialis</name>
    <name type="common">Mediterranean mussel</name>
    <dbReference type="NCBI Taxonomy" id="29158"/>
    <lineage>
        <taxon>Eukaryota</taxon>
        <taxon>Metazoa</taxon>
        <taxon>Spiralia</taxon>
        <taxon>Lophotrochozoa</taxon>
        <taxon>Mollusca</taxon>
        <taxon>Bivalvia</taxon>
        <taxon>Autobranchia</taxon>
        <taxon>Pteriomorphia</taxon>
        <taxon>Mytilida</taxon>
        <taxon>Mytiloidea</taxon>
        <taxon>Mytilidae</taxon>
        <taxon>Mytilinae</taxon>
        <taxon>Mytilus</taxon>
    </lineage>
</organism>
<keyword evidence="2" id="KW-1185">Reference proteome</keyword>
<accession>A0A8B6CUL0</accession>
<feature type="non-terminal residue" evidence="1">
    <location>
        <position position="222"/>
    </location>
</feature>
<gene>
    <name evidence="1" type="ORF">MGAL_10B087266</name>
</gene>
<dbReference type="AlphaFoldDB" id="A0A8B6CUL0"/>
<dbReference type="OrthoDB" id="6126197at2759"/>